<dbReference type="EMBL" id="FNUK01000010">
    <property type="protein sequence ID" value="SEF77432.1"/>
    <property type="molecule type" value="Genomic_DNA"/>
</dbReference>
<dbReference type="Pfam" id="PF01168">
    <property type="entry name" value="Ala_racemase_N"/>
    <property type="match status" value="1"/>
</dbReference>
<dbReference type="Gene3D" id="3.20.20.10">
    <property type="entry name" value="Alanine racemase"/>
    <property type="match status" value="1"/>
</dbReference>
<dbReference type="SUPFAM" id="SSF51419">
    <property type="entry name" value="PLP-binding barrel"/>
    <property type="match status" value="1"/>
</dbReference>
<dbReference type="OrthoDB" id="504078at2"/>
<keyword evidence="2" id="KW-0663">Pyridoxal phosphate</keyword>
<dbReference type="GO" id="GO:0005829">
    <property type="term" value="C:cytosol"/>
    <property type="evidence" value="ECO:0007669"/>
    <property type="project" value="TreeGrafter"/>
</dbReference>
<name>A0A1H5UQS1_9CLOT</name>
<evidence type="ECO:0000256" key="2">
    <source>
        <dbReference type="ARBA" id="ARBA00022898"/>
    </source>
</evidence>
<dbReference type="Proteomes" id="UP000242850">
    <property type="component" value="Unassembled WGS sequence"/>
</dbReference>
<organism evidence="5 6">
    <name type="scientific">Caloramator fervidus</name>
    <dbReference type="NCBI Taxonomy" id="29344"/>
    <lineage>
        <taxon>Bacteria</taxon>
        <taxon>Bacillati</taxon>
        <taxon>Bacillota</taxon>
        <taxon>Clostridia</taxon>
        <taxon>Eubacteriales</taxon>
        <taxon>Clostridiaceae</taxon>
        <taxon>Caloramator</taxon>
    </lineage>
</organism>
<protein>
    <submittedName>
        <fullName evidence="5">Predicted amino acid racemase</fullName>
    </submittedName>
</protein>
<dbReference type="PANTHER" id="PTHR30511">
    <property type="entry name" value="ALANINE RACEMASE"/>
    <property type="match status" value="1"/>
</dbReference>
<dbReference type="InterPro" id="IPR000821">
    <property type="entry name" value="Ala_racemase"/>
</dbReference>
<accession>A0A1H5UQS1</accession>
<evidence type="ECO:0000256" key="1">
    <source>
        <dbReference type="ARBA" id="ARBA00001933"/>
    </source>
</evidence>
<evidence type="ECO:0000313" key="5">
    <source>
        <dbReference type="EMBL" id="SEF77432.1"/>
    </source>
</evidence>
<dbReference type="AlphaFoldDB" id="A0A1H5UQS1"/>
<evidence type="ECO:0000313" key="6">
    <source>
        <dbReference type="Proteomes" id="UP000242850"/>
    </source>
</evidence>
<sequence length="354" mass="39772">MGYPMIEIDSHKIKENTKIMVKECHDRGIQVAGVTKIFAGNTKIVKALIEGGVDMLADSRIENLIRYKNFDIPKMLIRIPMKSQAKTIVKYSDMALVSEIETIYELNKYAKLENKIYKIILMIDVGDLREGIFYKNREEILNTVEKILELDNIELFGIGTNLCCYGGVIPTKENLLELVNIKKYLEDKFGINISVISGGNSENIDIMRNGEMPKEINQLRLGVALSMGIGLFDKPVEGLYTNTAKLYAEVVEIKFKPSVPIGIIGVDAFGRKPQFEDKGIMKRAICAIGKQDIFPEFLIPCNENIKILGASSDHLILDVTNVEKLRVGDAVEFYLTYGGFLAAMNSKYVKKKII</sequence>
<dbReference type="NCBIfam" id="NF040742">
    <property type="entry name" value="racem_Orr"/>
    <property type="match status" value="1"/>
</dbReference>
<dbReference type="CDD" id="cd06815">
    <property type="entry name" value="PLPDE_III_AR_like_1"/>
    <property type="match status" value="1"/>
</dbReference>
<evidence type="ECO:0000256" key="3">
    <source>
        <dbReference type="ARBA" id="ARBA00023235"/>
    </source>
</evidence>
<evidence type="ECO:0000259" key="4">
    <source>
        <dbReference type="Pfam" id="PF01168"/>
    </source>
</evidence>
<dbReference type="RefSeq" id="WP_103895956.1">
    <property type="nucleotide sequence ID" value="NZ_FNUK01000010.1"/>
</dbReference>
<feature type="domain" description="Alanine racemase N-terminal" evidence="4">
    <location>
        <begin position="8"/>
        <end position="226"/>
    </location>
</feature>
<proteinExistence type="predicted"/>
<dbReference type="GO" id="GO:0008784">
    <property type="term" value="F:alanine racemase activity"/>
    <property type="evidence" value="ECO:0007669"/>
    <property type="project" value="TreeGrafter"/>
</dbReference>
<dbReference type="PANTHER" id="PTHR30511:SF3">
    <property type="entry name" value="LYSINE RACEMASE"/>
    <property type="match status" value="1"/>
</dbReference>
<gene>
    <name evidence="5" type="ORF">SAMN05660865_00980</name>
</gene>
<keyword evidence="6" id="KW-1185">Reference proteome</keyword>
<dbReference type="GO" id="GO:0030170">
    <property type="term" value="F:pyridoxal phosphate binding"/>
    <property type="evidence" value="ECO:0007669"/>
    <property type="project" value="TreeGrafter"/>
</dbReference>
<dbReference type="InterPro" id="IPR029066">
    <property type="entry name" value="PLP-binding_barrel"/>
</dbReference>
<dbReference type="InterPro" id="IPR001608">
    <property type="entry name" value="Ala_racemase_N"/>
</dbReference>
<reference evidence="6" key="1">
    <citation type="submission" date="2016-10" db="EMBL/GenBank/DDBJ databases">
        <authorList>
            <person name="Varghese N."/>
            <person name="Submissions S."/>
        </authorList>
    </citation>
    <scope>NUCLEOTIDE SEQUENCE [LARGE SCALE GENOMIC DNA]</scope>
    <source>
        <strain evidence="6">DSM 5463</strain>
    </source>
</reference>
<keyword evidence="3" id="KW-0413">Isomerase</keyword>
<comment type="cofactor">
    <cofactor evidence="1">
        <name>pyridoxal 5'-phosphate</name>
        <dbReference type="ChEBI" id="CHEBI:597326"/>
    </cofactor>
</comment>